<organism evidence="1 2">
    <name type="scientific">Marinobacter nauticus</name>
    <name type="common">Marinobacter hydrocarbonoclasticus</name>
    <name type="synonym">Marinobacter aquaeolei</name>
    <dbReference type="NCBI Taxonomy" id="2743"/>
    <lineage>
        <taxon>Bacteria</taxon>
        <taxon>Pseudomonadati</taxon>
        <taxon>Pseudomonadota</taxon>
        <taxon>Gammaproteobacteria</taxon>
        <taxon>Pseudomonadales</taxon>
        <taxon>Marinobacteraceae</taxon>
        <taxon>Marinobacter</taxon>
    </lineage>
</organism>
<dbReference type="RefSeq" id="WP_114435137.1">
    <property type="nucleotide sequence ID" value="NZ_QPJI01000016.1"/>
</dbReference>
<name>A0A368X8H2_MARNT</name>
<dbReference type="AlphaFoldDB" id="A0A368X8H2"/>
<evidence type="ECO:0000313" key="2">
    <source>
        <dbReference type="Proteomes" id="UP000253647"/>
    </source>
</evidence>
<reference evidence="1 2" key="1">
    <citation type="submission" date="2018-07" db="EMBL/GenBank/DDBJ databases">
        <title>Freshwater and sediment microbial communities from various areas in North America, analyzing microbe dynamics in response to fracking.</title>
        <authorList>
            <person name="Lamendella R."/>
        </authorList>
    </citation>
    <scope>NUCLEOTIDE SEQUENCE [LARGE SCALE GENOMIC DNA]</scope>
    <source>
        <strain evidence="1 2">105B</strain>
    </source>
</reference>
<dbReference type="EMBL" id="QPJI01000016">
    <property type="protein sequence ID" value="RCW64019.1"/>
    <property type="molecule type" value="Genomic_DNA"/>
</dbReference>
<proteinExistence type="predicted"/>
<comment type="caution">
    <text evidence="1">The sequence shown here is derived from an EMBL/GenBank/DDBJ whole genome shotgun (WGS) entry which is preliminary data.</text>
</comment>
<gene>
    <name evidence="1" type="ORF">DET61_11660</name>
</gene>
<sequence length="145" mass="16207">MTNHSEEHAAIIEATQQYAIDKKRREQMNLNPQSRVGCPVKSVFKLVRTARSRGFLFVQTHLNQLDRPTTQAQVDQAIIAAASLLLEICEIDHPIPLKSLVDGSELKNDAQDLLSASFSMDSKYLKKYPEADGSVQWINMGPEVA</sequence>
<evidence type="ECO:0000313" key="1">
    <source>
        <dbReference type="EMBL" id="RCW64019.1"/>
    </source>
</evidence>
<protein>
    <submittedName>
        <fullName evidence="1">Uncharacterized protein</fullName>
    </submittedName>
</protein>
<dbReference type="Proteomes" id="UP000253647">
    <property type="component" value="Unassembled WGS sequence"/>
</dbReference>
<accession>A0A368X8H2</accession>